<feature type="transmembrane region" description="Helical" evidence="1">
    <location>
        <begin position="20"/>
        <end position="46"/>
    </location>
</feature>
<evidence type="ECO:0000313" key="3">
    <source>
        <dbReference type="Proteomes" id="UP000095395"/>
    </source>
</evidence>
<dbReference type="Proteomes" id="UP000095395">
    <property type="component" value="Unassembled WGS sequence"/>
</dbReference>
<keyword evidence="1" id="KW-0472">Membrane</keyword>
<dbReference type="RefSeq" id="WP_156331065.1">
    <property type="nucleotide sequence ID" value="NZ_CAKZTK010000027.1"/>
</dbReference>
<reference evidence="2 3" key="1">
    <citation type="submission" date="2015-09" db="EMBL/GenBank/DDBJ databases">
        <authorList>
            <consortium name="Pathogen Informatics"/>
        </authorList>
    </citation>
    <scope>NUCLEOTIDE SEQUENCE [LARGE SCALE GENOMIC DNA]</scope>
    <source>
        <strain evidence="2 3">2789STDY5608835</strain>
    </source>
</reference>
<dbReference type="AlphaFoldDB" id="A0A173WF26"/>
<sequence length="47" mass="5330">MAIIAACDGDYSGIATIGKFVGFFVLLFAVLWLFTQPVLLIIVWYWF</sequence>
<gene>
    <name evidence="2" type="ORF">ERS852392_00191</name>
</gene>
<keyword evidence="1" id="KW-1133">Transmembrane helix</keyword>
<name>A0A173WF26_9FIRM</name>
<evidence type="ECO:0000313" key="2">
    <source>
        <dbReference type="EMBL" id="CUN38119.1"/>
    </source>
</evidence>
<dbReference type="EMBL" id="CYYR01000001">
    <property type="protein sequence ID" value="CUN38119.1"/>
    <property type="molecule type" value="Genomic_DNA"/>
</dbReference>
<keyword evidence="1" id="KW-0812">Transmembrane</keyword>
<proteinExistence type="predicted"/>
<protein>
    <submittedName>
        <fullName evidence="2">Uncharacterized protein</fullName>
    </submittedName>
</protein>
<accession>A0A173WF26</accession>
<organism evidence="2 3">
    <name type="scientific">Roseburia inulinivorans</name>
    <dbReference type="NCBI Taxonomy" id="360807"/>
    <lineage>
        <taxon>Bacteria</taxon>
        <taxon>Bacillati</taxon>
        <taxon>Bacillota</taxon>
        <taxon>Clostridia</taxon>
        <taxon>Lachnospirales</taxon>
        <taxon>Lachnospiraceae</taxon>
        <taxon>Roseburia</taxon>
    </lineage>
</organism>
<evidence type="ECO:0000256" key="1">
    <source>
        <dbReference type="SAM" id="Phobius"/>
    </source>
</evidence>